<keyword evidence="2" id="KW-1185">Reference proteome</keyword>
<dbReference type="EMBL" id="MZXW01000057">
    <property type="protein sequence ID" value="RXT33364.1"/>
    <property type="molecule type" value="Genomic_DNA"/>
</dbReference>
<dbReference type="Proteomes" id="UP000290819">
    <property type="component" value="Unassembled WGS sequence"/>
</dbReference>
<dbReference type="AlphaFoldDB" id="A0A4Q1UFF0"/>
<evidence type="ECO:0000313" key="2">
    <source>
        <dbReference type="Proteomes" id="UP000290819"/>
    </source>
</evidence>
<name>A0A4Q1UFF0_9BRAD</name>
<comment type="caution">
    <text evidence="1">The sequence shown here is derived from an EMBL/GenBank/DDBJ whole genome shotgun (WGS) entry which is preliminary data.</text>
</comment>
<proteinExistence type="predicted"/>
<reference evidence="1 2" key="1">
    <citation type="submission" date="2017-03" db="EMBL/GenBank/DDBJ databases">
        <authorList>
            <person name="Safronova V.I."/>
            <person name="Sazanova A.L."/>
            <person name="Chirak E.R."/>
        </authorList>
    </citation>
    <scope>NUCLEOTIDE SEQUENCE [LARGE SCALE GENOMIC DNA]</scope>
    <source>
        <strain evidence="1 2">Opo-243</strain>
    </source>
</reference>
<accession>A0A4Q1UFF0</accession>
<sequence>MLSWCDFHLERDRGGAFVPCSIGVQNEIFQISLGSGARFDQHLGFGASWRRWFRWSFGRRNKLRQRSGRLDVEQWHRERYGWFART</sequence>
<gene>
    <name evidence="1" type="ORF">B5V03_40620</name>
</gene>
<organism evidence="1 2">
    <name type="scientific">Bradyrhizobium betae</name>
    <dbReference type="NCBI Taxonomy" id="244734"/>
    <lineage>
        <taxon>Bacteria</taxon>
        <taxon>Pseudomonadati</taxon>
        <taxon>Pseudomonadota</taxon>
        <taxon>Alphaproteobacteria</taxon>
        <taxon>Hyphomicrobiales</taxon>
        <taxon>Nitrobacteraceae</taxon>
        <taxon>Bradyrhizobium</taxon>
    </lineage>
</organism>
<protein>
    <submittedName>
        <fullName evidence="1">Uncharacterized protein</fullName>
    </submittedName>
</protein>
<evidence type="ECO:0000313" key="1">
    <source>
        <dbReference type="EMBL" id="RXT33364.1"/>
    </source>
</evidence>